<gene>
    <name evidence="1" type="ORF">CCAP1982_LOCUS20289</name>
</gene>
<proteinExistence type="predicted"/>
<protein>
    <submittedName>
        <fullName evidence="1">(Mediterranean fruit fly) hypothetical protein</fullName>
    </submittedName>
</protein>
<reference evidence="1" key="1">
    <citation type="submission" date="2020-11" db="EMBL/GenBank/DDBJ databases">
        <authorList>
            <person name="Whitehead M."/>
        </authorList>
    </citation>
    <scope>NUCLEOTIDE SEQUENCE</scope>
    <source>
        <strain evidence="1">EGII</strain>
    </source>
</reference>
<name>A0A811V7P2_CERCA</name>
<keyword evidence="2" id="KW-1185">Reference proteome</keyword>
<evidence type="ECO:0000313" key="1">
    <source>
        <dbReference type="EMBL" id="CAD7012188.1"/>
    </source>
</evidence>
<dbReference type="AlphaFoldDB" id="A0A811V7P2"/>
<dbReference type="EMBL" id="CAJHJT010000056">
    <property type="protein sequence ID" value="CAD7012188.1"/>
    <property type="molecule type" value="Genomic_DNA"/>
</dbReference>
<dbReference type="Proteomes" id="UP000606786">
    <property type="component" value="Unassembled WGS sequence"/>
</dbReference>
<sequence>MNCSKFVTSRCYAVDAGVDVSASVATTRNDFDFAVEQPSEVADVLCVQMYINTYCQCKYDTVFIDLMNAQIYGELMTNPTELIFNTESPCIKAHN</sequence>
<evidence type="ECO:0000313" key="2">
    <source>
        <dbReference type="Proteomes" id="UP000606786"/>
    </source>
</evidence>
<comment type="caution">
    <text evidence="1">The sequence shown here is derived from an EMBL/GenBank/DDBJ whole genome shotgun (WGS) entry which is preliminary data.</text>
</comment>
<accession>A0A811V7P2</accession>
<organism evidence="1 2">
    <name type="scientific">Ceratitis capitata</name>
    <name type="common">Mediterranean fruit fly</name>
    <name type="synonym">Tephritis capitata</name>
    <dbReference type="NCBI Taxonomy" id="7213"/>
    <lineage>
        <taxon>Eukaryota</taxon>
        <taxon>Metazoa</taxon>
        <taxon>Ecdysozoa</taxon>
        <taxon>Arthropoda</taxon>
        <taxon>Hexapoda</taxon>
        <taxon>Insecta</taxon>
        <taxon>Pterygota</taxon>
        <taxon>Neoptera</taxon>
        <taxon>Endopterygota</taxon>
        <taxon>Diptera</taxon>
        <taxon>Brachycera</taxon>
        <taxon>Muscomorpha</taxon>
        <taxon>Tephritoidea</taxon>
        <taxon>Tephritidae</taxon>
        <taxon>Ceratitis</taxon>
        <taxon>Ceratitis</taxon>
    </lineage>
</organism>